<feature type="compositionally biased region" description="Basic and acidic residues" evidence="1">
    <location>
        <begin position="83"/>
        <end position="92"/>
    </location>
</feature>
<dbReference type="Proteomes" id="UP001066276">
    <property type="component" value="Chromosome 10"/>
</dbReference>
<proteinExistence type="predicted"/>
<dbReference type="EMBL" id="JANPWB010000014">
    <property type="protein sequence ID" value="KAJ1097841.1"/>
    <property type="molecule type" value="Genomic_DNA"/>
</dbReference>
<feature type="region of interest" description="Disordered" evidence="1">
    <location>
        <begin position="68"/>
        <end position="101"/>
    </location>
</feature>
<gene>
    <name evidence="2" type="ORF">NDU88_002957</name>
</gene>
<evidence type="ECO:0000256" key="1">
    <source>
        <dbReference type="SAM" id="MobiDB-lite"/>
    </source>
</evidence>
<protein>
    <submittedName>
        <fullName evidence="2">Uncharacterized protein</fullName>
    </submittedName>
</protein>
<comment type="caution">
    <text evidence="2">The sequence shown here is derived from an EMBL/GenBank/DDBJ whole genome shotgun (WGS) entry which is preliminary data.</text>
</comment>
<accession>A0AAV7M358</accession>
<organism evidence="2 3">
    <name type="scientific">Pleurodeles waltl</name>
    <name type="common">Iberian ribbed newt</name>
    <dbReference type="NCBI Taxonomy" id="8319"/>
    <lineage>
        <taxon>Eukaryota</taxon>
        <taxon>Metazoa</taxon>
        <taxon>Chordata</taxon>
        <taxon>Craniata</taxon>
        <taxon>Vertebrata</taxon>
        <taxon>Euteleostomi</taxon>
        <taxon>Amphibia</taxon>
        <taxon>Batrachia</taxon>
        <taxon>Caudata</taxon>
        <taxon>Salamandroidea</taxon>
        <taxon>Salamandridae</taxon>
        <taxon>Pleurodelinae</taxon>
        <taxon>Pleurodeles</taxon>
    </lineage>
</organism>
<sequence length="126" mass="13714">MGTVEAYKDGIRLLSHVKLTRPDWSPATRCNEVADREGSCALQMGALALVTNPFQLQHAPDLEQGIKDQRRALQTGASISEDMQSREPEDGSSKSISDDASITMWPSEVDVAILPDVTSKTSDDII</sequence>
<evidence type="ECO:0000313" key="3">
    <source>
        <dbReference type="Proteomes" id="UP001066276"/>
    </source>
</evidence>
<keyword evidence="3" id="KW-1185">Reference proteome</keyword>
<dbReference type="AlphaFoldDB" id="A0AAV7M358"/>
<reference evidence="2" key="1">
    <citation type="journal article" date="2022" name="bioRxiv">
        <title>Sequencing and chromosome-scale assembly of the giantPleurodeles waltlgenome.</title>
        <authorList>
            <person name="Brown T."/>
            <person name="Elewa A."/>
            <person name="Iarovenko S."/>
            <person name="Subramanian E."/>
            <person name="Araus A.J."/>
            <person name="Petzold A."/>
            <person name="Susuki M."/>
            <person name="Suzuki K.-i.T."/>
            <person name="Hayashi T."/>
            <person name="Toyoda A."/>
            <person name="Oliveira C."/>
            <person name="Osipova E."/>
            <person name="Leigh N.D."/>
            <person name="Simon A."/>
            <person name="Yun M.H."/>
        </authorList>
    </citation>
    <scope>NUCLEOTIDE SEQUENCE</scope>
    <source>
        <strain evidence="2">20211129_DDA</strain>
        <tissue evidence="2">Liver</tissue>
    </source>
</reference>
<name>A0AAV7M358_PLEWA</name>
<evidence type="ECO:0000313" key="2">
    <source>
        <dbReference type="EMBL" id="KAJ1097841.1"/>
    </source>
</evidence>